<name>A0A7W8LQS6_9DEIO</name>
<proteinExistence type="predicted"/>
<evidence type="ECO:0000256" key="1">
    <source>
        <dbReference type="SAM" id="MobiDB-lite"/>
    </source>
</evidence>
<feature type="region of interest" description="Disordered" evidence="1">
    <location>
        <begin position="223"/>
        <end position="249"/>
    </location>
</feature>
<comment type="caution">
    <text evidence="3">The sequence shown here is derived from an EMBL/GenBank/DDBJ whole genome shotgun (WGS) entry which is preliminary data.</text>
</comment>
<dbReference type="EMBL" id="JACHFN010000009">
    <property type="protein sequence ID" value="MBB5235054.1"/>
    <property type="molecule type" value="Genomic_DNA"/>
</dbReference>
<dbReference type="PANTHER" id="PTHR36194">
    <property type="entry name" value="S-LAYER-LIKE PROTEIN"/>
    <property type="match status" value="1"/>
</dbReference>
<feature type="compositionally biased region" description="Low complexity" evidence="1">
    <location>
        <begin position="223"/>
        <end position="238"/>
    </location>
</feature>
<accession>A0A7W8LQS6</accession>
<dbReference type="AlphaFoldDB" id="A0A7W8LQS6"/>
<feature type="domain" description="DUF4384" evidence="2">
    <location>
        <begin position="78"/>
        <end position="159"/>
    </location>
</feature>
<protein>
    <recommendedName>
        <fullName evidence="2">DUF4384 domain-containing protein</fullName>
    </recommendedName>
</protein>
<dbReference type="RefSeq" id="WP_380003057.1">
    <property type="nucleotide sequence ID" value="NZ_JACHFN010000009.1"/>
</dbReference>
<gene>
    <name evidence="3" type="ORF">HNQ09_002502</name>
</gene>
<sequence length="338" mass="35940">MAPHPDRWTGRQAAVIPGRESGRMKYFTSSLLLGTLLACGASASPVISAQSIIVNPVPTSLSVRVWTDRDLGGRQVPSYAPGERIRLYTSVNQDAYVYLFNVDPQGSVDLVLPNKYQGGANFLKANTTRAFPAASDPFTFDIAAPYGVNKVLALASRRPLDLGEIATFKTQPNSFATVGVKGQQQLAQALSIVVTPVDQQSWISDTALYNVAAPGAQATAAPLQTPAPAASTPARGAPIQPLPGTPTASALSVTVKPAAPQPAPLPGGREWRTTVERQGSLSSTYAEYAARLKAEGYSQVGSKQAGNHIRGEFRKGEGRATLEVKQKGRRFEVTLSRR</sequence>
<dbReference type="PANTHER" id="PTHR36194:SF1">
    <property type="entry name" value="S-LAYER-LIKE PROTEIN"/>
    <property type="match status" value="1"/>
</dbReference>
<dbReference type="Proteomes" id="UP000525389">
    <property type="component" value="Unassembled WGS sequence"/>
</dbReference>
<reference evidence="3 4" key="1">
    <citation type="submission" date="2020-08" db="EMBL/GenBank/DDBJ databases">
        <title>Genomic Encyclopedia of Type Strains, Phase IV (KMG-IV): sequencing the most valuable type-strain genomes for metagenomic binning, comparative biology and taxonomic classification.</title>
        <authorList>
            <person name="Goeker M."/>
        </authorList>
    </citation>
    <scope>NUCLEOTIDE SEQUENCE [LARGE SCALE GENOMIC DNA]</scope>
    <source>
        <strain evidence="3 4">DSM 101791</strain>
    </source>
</reference>
<evidence type="ECO:0000313" key="3">
    <source>
        <dbReference type="EMBL" id="MBB5235054.1"/>
    </source>
</evidence>
<keyword evidence="4" id="KW-1185">Reference proteome</keyword>
<evidence type="ECO:0000259" key="2">
    <source>
        <dbReference type="Pfam" id="PF14326"/>
    </source>
</evidence>
<evidence type="ECO:0000313" key="4">
    <source>
        <dbReference type="Proteomes" id="UP000525389"/>
    </source>
</evidence>
<organism evidence="3 4">
    <name type="scientific">Deinococcus budaensis</name>
    <dbReference type="NCBI Taxonomy" id="1665626"/>
    <lineage>
        <taxon>Bacteria</taxon>
        <taxon>Thermotogati</taxon>
        <taxon>Deinococcota</taxon>
        <taxon>Deinococci</taxon>
        <taxon>Deinococcales</taxon>
        <taxon>Deinococcaceae</taxon>
        <taxon>Deinococcus</taxon>
    </lineage>
</organism>
<dbReference type="InterPro" id="IPR025493">
    <property type="entry name" value="DUF4384"/>
</dbReference>
<dbReference type="Pfam" id="PF14326">
    <property type="entry name" value="DUF4384"/>
    <property type="match status" value="1"/>
</dbReference>